<gene>
    <name evidence="1" type="ORF">METZ01_LOCUS386065</name>
</gene>
<feature type="non-terminal residue" evidence="1">
    <location>
        <position position="39"/>
    </location>
</feature>
<name>A0A382UHN6_9ZZZZ</name>
<proteinExistence type="predicted"/>
<dbReference type="AlphaFoldDB" id="A0A382UHN6"/>
<feature type="non-terminal residue" evidence="1">
    <location>
        <position position="1"/>
    </location>
</feature>
<dbReference type="EMBL" id="UINC01143978">
    <property type="protein sequence ID" value="SVD33211.1"/>
    <property type="molecule type" value="Genomic_DNA"/>
</dbReference>
<accession>A0A382UHN6</accession>
<organism evidence="1">
    <name type="scientific">marine metagenome</name>
    <dbReference type="NCBI Taxonomy" id="408172"/>
    <lineage>
        <taxon>unclassified sequences</taxon>
        <taxon>metagenomes</taxon>
        <taxon>ecological metagenomes</taxon>
    </lineage>
</organism>
<evidence type="ECO:0000313" key="1">
    <source>
        <dbReference type="EMBL" id="SVD33211.1"/>
    </source>
</evidence>
<protein>
    <submittedName>
        <fullName evidence="1">Uncharacterized protein</fullName>
    </submittedName>
</protein>
<reference evidence="1" key="1">
    <citation type="submission" date="2018-05" db="EMBL/GenBank/DDBJ databases">
        <authorList>
            <person name="Lanie J.A."/>
            <person name="Ng W.-L."/>
            <person name="Kazmierczak K.M."/>
            <person name="Andrzejewski T.M."/>
            <person name="Davidsen T.M."/>
            <person name="Wayne K.J."/>
            <person name="Tettelin H."/>
            <person name="Glass J.I."/>
            <person name="Rusch D."/>
            <person name="Podicherti R."/>
            <person name="Tsui H.-C.T."/>
            <person name="Winkler M.E."/>
        </authorList>
    </citation>
    <scope>NUCLEOTIDE SEQUENCE</scope>
</reference>
<sequence>VLYILGHETKVSLQFISNGPDHILPLLIMYKSALYGCDG</sequence>